<dbReference type="SUPFAM" id="SSF53756">
    <property type="entry name" value="UDP-Glycosyltransferase/glycogen phosphorylase"/>
    <property type="match status" value="1"/>
</dbReference>
<dbReference type="PANTHER" id="PTHR12526:SF635">
    <property type="entry name" value="GLYCOSYL TRANSFERASE GROUP 1"/>
    <property type="match status" value="1"/>
</dbReference>
<dbReference type="PATRIC" id="fig|324602.8.peg.1101"/>
<dbReference type="EnsemblBacteria" id="ABY34196">
    <property type="protein sequence ID" value="ABY34196"/>
    <property type="gene ID" value="Caur_0964"/>
</dbReference>
<dbReference type="PANTHER" id="PTHR12526">
    <property type="entry name" value="GLYCOSYLTRANSFERASE"/>
    <property type="match status" value="1"/>
</dbReference>
<dbReference type="RefSeq" id="WP_012256852.1">
    <property type="nucleotide sequence ID" value="NC_010175.1"/>
</dbReference>
<feature type="domain" description="Glycosyltransferase subfamily 4-like N-terminal" evidence="1">
    <location>
        <begin position="16"/>
        <end position="225"/>
    </location>
</feature>
<dbReference type="InParanoid" id="A9WHS8"/>
<dbReference type="eggNOG" id="COG0438">
    <property type="taxonomic scope" value="Bacteria"/>
</dbReference>
<dbReference type="Pfam" id="PF13439">
    <property type="entry name" value="Glyco_transf_4"/>
    <property type="match status" value="1"/>
</dbReference>
<keyword evidence="2" id="KW-0808">Transferase</keyword>
<organism evidence="2 3">
    <name type="scientific">Chloroflexus aurantiacus (strain ATCC 29366 / DSM 635 / J-10-fl)</name>
    <dbReference type="NCBI Taxonomy" id="324602"/>
    <lineage>
        <taxon>Bacteria</taxon>
        <taxon>Bacillati</taxon>
        <taxon>Chloroflexota</taxon>
        <taxon>Chloroflexia</taxon>
        <taxon>Chloroflexales</taxon>
        <taxon>Chloroflexineae</taxon>
        <taxon>Chloroflexaceae</taxon>
        <taxon>Chloroflexus</taxon>
    </lineage>
</organism>
<protein>
    <submittedName>
        <fullName evidence="2">Glycosyl transferase group 1</fullName>
    </submittedName>
</protein>
<dbReference type="KEGG" id="cau:Caur_0964"/>
<gene>
    <name evidence="2" type="ordered locus">Caur_0964</name>
</gene>
<dbReference type="InterPro" id="IPR028098">
    <property type="entry name" value="Glyco_trans_4-like_N"/>
</dbReference>
<evidence type="ECO:0000313" key="2">
    <source>
        <dbReference type="EMBL" id="ABY34196.1"/>
    </source>
</evidence>
<dbReference type="Proteomes" id="UP000002008">
    <property type="component" value="Chromosome"/>
</dbReference>
<keyword evidence="3" id="KW-1185">Reference proteome</keyword>
<reference evidence="3" key="1">
    <citation type="journal article" date="2011" name="BMC Genomics">
        <title>Complete genome sequence of the filamentous anoxygenic phototrophic bacterium Chloroflexus aurantiacus.</title>
        <authorList>
            <person name="Tang K.H."/>
            <person name="Barry K."/>
            <person name="Chertkov O."/>
            <person name="Dalin E."/>
            <person name="Han C.S."/>
            <person name="Hauser L.J."/>
            <person name="Honchak B.M."/>
            <person name="Karbach L.E."/>
            <person name="Land M.L."/>
            <person name="Lapidus A."/>
            <person name="Larimer F.W."/>
            <person name="Mikhailova N."/>
            <person name="Pitluck S."/>
            <person name="Pierson B.K."/>
            <person name="Blankenship R.E."/>
        </authorList>
    </citation>
    <scope>NUCLEOTIDE SEQUENCE [LARGE SCALE GENOMIC DNA]</scope>
    <source>
        <strain evidence="3">ATCC 29366 / DSM 635 / J-10-fl</strain>
    </source>
</reference>
<evidence type="ECO:0000313" key="3">
    <source>
        <dbReference type="Proteomes" id="UP000002008"/>
    </source>
</evidence>
<dbReference type="CAZy" id="GT4">
    <property type="family name" value="Glycosyltransferase Family 4"/>
</dbReference>
<accession>A9WHS8</accession>
<dbReference type="Pfam" id="PF13692">
    <property type="entry name" value="Glyco_trans_1_4"/>
    <property type="match status" value="1"/>
</dbReference>
<dbReference type="EMBL" id="CP000909">
    <property type="protein sequence ID" value="ABY34196.1"/>
    <property type="molecule type" value="Genomic_DNA"/>
</dbReference>
<sequence length="425" mass="46514">MRILIPSDVFPPDGRGGAAWSSFTLASGLHRRGHTVQVLVPCRQPCRSPVLSHLDSIPIQRVPYYAPAIPFVQNYFRHERFWPRLAQAMIATANRQGGVDLIHAQHTQAAAAAILARERLKVPVVVTVRDHWPWDYFATGLHGNRIPHPGGSWAALVTDLPARLGALRGVLALPAIPYLYEHLRRRARLLASADAVIAPSRYIACRLANLVAPERIHVIPNMVDIAASDAIVATPPRTTWEGDLILFAGKLEVNKGAGLLLDLITALAEHQHTLPPFTLLIAGDGALRPAIATALTRHRLPGRVLDWVDHDELLRLTARCALFLFPSNWGEPLSRALIEAAALGAPIIAMPTGGTPDIIDHGQTGILSPTVPAMVDWIVRLLNDPATRQHLGASARRVARSRFAADCLLPRYEALYMMLCQSKQP</sequence>
<evidence type="ECO:0000259" key="1">
    <source>
        <dbReference type="Pfam" id="PF13439"/>
    </source>
</evidence>
<dbReference type="GO" id="GO:0016757">
    <property type="term" value="F:glycosyltransferase activity"/>
    <property type="evidence" value="ECO:0000318"/>
    <property type="project" value="GO_Central"/>
</dbReference>
<proteinExistence type="predicted"/>
<dbReference type="STRING" id="324602.Caur_0964"/>
<dbReference type="AlphaFoldDB" id="A9WHS8"/>
<name>A9WHS8_CHLAA</name>
<dbReference type="HOGENOM" id="CLU_009583_2_5_0"/>
<dbReference type="Gene3D" id="3.40.50.2000">
    <property type="entry name" value="Glycogen Phosphorylase B"/>
    <property type="match status" value="2"/>
</dbReference>
<dbReference type="CDD" id="cd03801">
    <property type="entry name" value="GT4_PimA-like"/>
    <property type="match status" value="1"/>
</dbReference>